<dbReference type="PANTHER" id="PTHR31793:SF27">
    <property type="entry name" value="NOVEL THIOESTERASE SUPERFAMILY DOMAIN AND SAPOSIN A-TYPE DOMAIN CONTAINING PROTEIN (0610012H03RIK)"/>
    <property type="match status" value="1"/>
</dbReference>
<evidence type="ECO:0000256" key="2">
    <source>
        <dbReference type="ARBA" id="ARBA00022801"/>
    </source>
</evidence>
<dbReference type="Pfam" id="PF13279">
    <property type="entry name" value="4HBT_2"/>
    <property type="match status" value="1"/>
</dbReference>
<dbReference type="Proteomes" id="UP000509241">
    <property type="component" value="Chromosome"/>
</dbReference>
<dbReference type="Gene3D" id="3.10.129.10">
    <property type="entry name" value="Hotdog Thioesterase"/>
    <property type="match status" value="1"/>
</dbReference>
<evidence type="ECO:0000313" key="4">
    <source>
        <dbReference type="Proteomes" id="UP000509241"/>
    </source>
</evidence>
<dbReference type="CDD" id="cd00586">
    <property type="entry name" value="4HBT"/>
    <property type="match status" value="1"/>
</dbReference>
<evidence type="ECO:0000313" key="3">
    <source>
        <dbReference type="EMBL" id="QLG47603.1"/>
    </source>
</evidence>
<dbReference type="KEGG" id="haly:HYG82_01435"/>
<dbReference type="InterPro" id="IPR050563">
    <property type="entry name" value="4-hydroxybenzoyl-CoA_TE"/>
</dbReference>
<reference evidence="3 4" key="1">
    <citation type="submission" date="2020-07" db="EMBL/GenBank/DDBJ databases">
        <authorList>
            <person name="Cui H."/>
        </authorList>
    </citation>
    <scope>NUCLEOTIDE SEQUENCE [LARGE SCALE GENOMIC DNA]</scope>
    <source>
        <strain evidence="3 4">YPL8</strain>
    </source>
</reference>
<keyword evidence="2" id="KW-0378">Hydrolase</keyword>
<name>A0A7D5K4J0_9EURY</name>
<proteinExistence type="inferred from homology"/>
<dbReference type="InterPro" id="IPR029069">
    <property type="entry name" value="HotDog_dom_sf"/>
</dbReference>
<organism evidence="3 4">
    <name type="scientific">Natrinema halophilum</name>
    <dbReference type="NCBI Taxonomy" id="1699371"/>
    <lineage>
        <taxon>Archaea</taxon>
        <taxon>Methanobacteriati</taxon>
        <taxon>Methanobacteriota</taxon>
        <taxon>Stenosarchaea group</taxon>
        <taxon>Halobacteria</taxon>
        <taxon>Halobacteriales</taxon>
        <taxon>Natrialbaceae</taxon>
        <taxon>Natrinema</taxon>
    </lineage>
</organism>
<dbReference type="OrthoDB" id="56956at2157"/>
<dbReference type="GO" id="GO:0047617">
    <property type="term" value="F:fatty acyl-CoA hydrolase activity"/>
    <property type="evidence" value="ECO:0007669"/>
    <property type="project" value="TreeGrafter"/>
</dbReference>
<gene>
    <name evidence="3" type="ORF">HYG82_01435</name>
</gene>
<dbReference type="SUPFAM" id="SSF54637">
    <property type="entry name" value="Thioesterase/thiol ester dehydrase-isomerase"/>
    <property type="match status" value="1"/>
</dbReference>
<protein>
    <submittedName>
        <fullName evidence="3">Acyl-CoA thioesterase</fullName>
    </submittedName>
</protein>
<evidence type="ECO:0000256" key="1">
    <source>
        <dbReference type="ARBA" id="ARBA00005953"/>
    </source>
</evidence>
<accession>A0A7D5K4J0</accession>
<keyword evidence="4" id="KW-1185">Reference proteome</keyword>
<dbReference type="AlphaFoldDB" id="A0A7D5K4J0"/>
<comment type="similarity">
    <text evidence="1">Belongs to the 4-hydroxybenzoyl-CoA thioesterase family.</text>
</comment>
<sequence>MAANSVSLESDDVHSSVREASQNHSYMIDDGFETSVTVRIRDLDSMGHVNNAVYATYLEQARNDYFREVLGVSLSEMDSVLASLELDYARSIEAKDDVTVSITITEIGSASLSMAYEIRANGEQAATARTVQVHTDPENGGSRPIPSSWRLRIEHRQG</sequence>
<dbReference type="EMBL" id="CP058601">
    <property type="protein sequence ID" value="QLG47603.1"/>
    <property type="molecule type" value="Genomic_DNA"/>
</dbReference>
<dbReference type="PANTHER" id="PTHR31793">
    <property type="entry name" value="4-HYDROXYBENZOYL-COA THIOESTERASE FAMILY MEMBER"/>
    <property type="match status" value="1"/>
</dbReference>